<evidence type="ECO:0000313" key="2">
    <source>
        <dbReference type="Proteomes" id="UP001328107"/>
    </source>
</evidence>
<name>A0AAN5CZQ1_9BILA</name>
<accession>A0AAN5CZQ1</accession>
<proteinExistence type="predicted"/>
<dbReference type="EMBL" id="BTRK01000005">
    <property type="protein sequence ID" value="GMR54141.1"/>
    <property type="molecule type" value="Genomic_DNA"/>
</dbReference>
<dbReference type="SUPFAM" id="SSF47095">
    <property type="entry name" value="HMG-box"/>
    <property type="match status" value="1"/>
</dbReference>
<feature type="non-terminal residue" evidence="1">
    <location>
        <position position="107"/>
    </location>
</feature>
<evidence type="ECO:0000313" key="1">
    <source>
        <dbReference type="EMBL" id="GMR54141.1"/>
    </source>
</evidence>
<reference evidence="2" key="1">
    <citation type="submission" date="2022-10" db="EMBL/GenBank/DDBJ databases">
        <title>Genome assembly of Pristionchus species.</title>
        <authorList>
            <person name="Yoshida K."/>
            <person name="Sommer R.J."/>
        </authorList>
    </citation>
    <scope>NUCLEOTIDE SEQUENCE [LARGE SCALE GENOMIC DNA]</scope>
    <source>
        <strain evidence="2">RS5460</strain>
    </source>
</reference>
<gene>
    <name evidence="1" type="ORF">PMAYCL1PPCAC_24336</name>
</gene>
<comment type="caution">
    <text evidence="1">The sequence shown here is derived from an EMBL/GenBank/DDBJ whole genome shotgun (WGS) entry which is preliminary data.</text>
</comment>
<dbReference type="Proteomes" id="UP001328107">
    <property type="component" value="Unassembled WGS sequence"/>
</dbReference>
<protein>
    <submittedName>
        <fullName evidence="1">Uncharacterized protein</fullName>
    </submittedName>
</protein>
<dbReference type="InterPro" id="IPR036910">
    <property type="entry name" value="HMG_box_dom_sf"/>
</dbReference>
<dbReference type="AlphaFoldDB" id="A0AAN5CZQ1"/>
<feature type="non-terminal residue" evidence="1">
    <location>
        <position position="1"/>
    </location>
</feature>
<sequence length="107" mass="12486">SVVVSENDFLDVADGRDCRAVPSSSMEEEEEDADKVLADRLRLTTNWNKRLGKEPKKPRTAMALWRMAHPGEYRTQKEAAEAWKRVGSKKRSVWEKLALDDKRRWDR</sequence>
<organism evidence="1 2">
    <name type="scientific">Pristionchus mayeri</name>
    <dbReference type="NCBI Taxonomy" id="1317129"/>
    <lineage>
        <taxon>Eukaryota</taxon>
        <taxon>Metazoa</taxon>
        <taxon>Ecdysozoa</taxon>
        <taxon>Nematoda</taxon>
        <taxon>Chromadorea</taxon>
        <taxon>Rhabditida</taxon>
        <taxon>Rhabditina</taxon>
        <taxon>Diplogasteromorpha</taxon>
        <taxon>Diplogasteroidea</taxon>
        <taxon>Neodiplogasteridae</taxon>
        <taxon>Pristionchus</taxon>
    </lineage>
</organism>
<keyword evidence="2" id="KW-1185">Reference proteome</keyword>